<gene>
    <name evidence="11" type="primary">TIMM10B</name>
</gene>
<keyword evidence="4 8" id="KW-0653">Protein transport</keyword>
<dbReference type="InterPro" id="IPR035427">
    <property type="entry name" value="Tim10-like_dom_sf"/>
</dbReference>
<evidence type="ECO:0000256" key="6">
    <source>
        <dbReference type="ARBA" id="ARBA00023128"/>
    </source>
</evidence>
<keyword evidence="6 8" id="KW-0496">Mitochondrion</keyword>
<dbReference type="CTD" id="26515"/>
<comment type="function">
    <text evidence="8">Mitochondrial intermembrane chaperone that participates in the import and insertion of some multi-pass transmembrane proteins into the mitochondrial inner membrane. Also required for the transfer of beta-barrel precursors from the TOM complex to the sorting and assembly machinery (SAM complex) of the outer membrane. Acts as a chaperone-like protein that protects the hydrophobic precursors from aggregation and guide them through the mitochondrial intermembrane space.</text>
</comment>
<evidence type="ECO:0000256" key="4">
    <source>
        <dbReference type="ARBA" id="ARBA00022927"/>
    </source>
</evidence>
<dbReference type="AlphaFoldDB" id="A0A1D5PN84"/>
<comment type="subunit">
    <text evidence="8">Heterohexamer.</text>
</comment>
<keyword evidence="12" id="KW-1185">Reference proteome</keyword>
<evidence type="ECO:0000256" key="2">
    <source>
        <dbReference type="ARBA" id="ARBA00022723"/>
    </source>
</evidence>
<feature type="domain" description="Tim10-like" evidence="10">
    <location>
        <begin position="18"/>
        <end position="78"/>
    </location>
</feature>
<dbReference type="Ensembl" id="ENSGALT00010003738.1">
    <property type="protein sequence ID" value="ENSGALP00010002101.1"/>
    <property type="gene ID" value="ENSGALG00010001635.1"/>
</dbReference>
<dbReference type="GO" id="GO:0046872">
    <property type="term" value="F:metal ion binding"/>
    <property type="evidence" value="ECO:0007669"/>
    <property type="project" value="UniProtKB-KW"/>
</dbReference>
<keyword evidence="8" id="KW-0999">Mitochondrion inner membrane</keyword>
<dbReference type="RefSeq" id="XP_040513718.1">
    <property type="nucleotide sequence ID" value="XM_040657784.2"/>
</dbReference>
<organism evidence="11 12">
    <name type="scientific">Gallus gallus</name>
    <name type="common">Chicken</name>
    <dbReference type="NCBI Taxonomy" id="9031"/>
    <lineage>
        <taxon>Eukaryota</taxon>
        <taxon>Metazoa</taxon>
        <taxon>Chordata</taxon>
        <taxon>Craniata</taxon>
        <taxon>Vertebrata</taxon>
        <taxon>Euteleostomi</taxon>
        <taxon>Archelosauria</taxon>
        <taxon>Archosauria</taxon>
        <taxon>Dinosauria</taxon>
        <taxon>Saurischia</taxon>
        <taxon>Theropoda</taxon>
        <taxon>Coelurosauria</taxon>
        <taxon>Aves</taxon>
        <taxon>Neognathae</taxon>
        <taxon>Galloanserae</taxon>
        <taxon>Galliformes</taxon>
        <taxon>Phasianidae</taxon>
        <taxon>Phasianinae</taxon>
        <taxon>Gallus</taxon>
    </lineage>
</organism>
<name>A0A1D5PN84_CHICK</name>
<keyword evidence="1 8" id="KW-0813">Transport</keyword>
<comment type="domain">
    <text evidence="8">The twin CX3C motif contains 4 conserved Cys residues that form 2 disulfide bonds in the mitochondrial intermembrane space.</text>
</comment>
<dbReference type="STRING" id="9031.ENSGALP00000054323"/>
<keyword evidence="8" id="KW-0472">Membrane</keyword>
<evidence type="ECO:0000313" key="12">
    <source>
        <dbReference type="Proteomes" id="UP000000539"/>
    </source>
</evidence>
<evidence type="ECO:0000313" key="11">
    <source>
        <dbReference type="Ensembl" id="ENSGALP00010002101.1"/>
    </source>
</evidence>
<dbReference type="InterPro" id="IPR004217">
    <property type="entry name" value="Tim10-like"/>
</dbReference>
<evidence type="ECO:0000256" key="5">
    <source>
        <dbReference type="ARBA" id="ARBA00023010"/>
    </source>
</evidence>
<dbReference type="SMR" id="A0A1D5PN84"/>
<dbReference type="GeneTree" id="ENSGT00450000040326"/>
<dbReference type="GeneID" id="107052461"/>
<dbReference type="Bgee" id="ENSGALG00000042572">
    <property type="expression patterns" value="Expressed in granulocyte and 14 other cell types or tissues"/>
</dbReference>
<reference evidence="11" key="2">
    <citation type="submission" date="2025-08" db="UniProtKB">
        <authorList>
            <consortium name="Ensembl"/>
        </authorList>
    </citation>
    <scope>IDENTIFICATION</scope>
    <source>
        <strain evidence="11">broiler</strain>
    </source>
</reference>
<dbReference type="GO" id="GO:0042721">
    <property type="term" value="C:TIM22 mitochondrial import inner membrane insertion complex"/>
    <property type="evidence" value="ECO:0007669"/>
    <property type="project" value="Ensembl"/>
</dbReference>
<dbReference type="InterPro" id="IPR050673">
    <property type="entry name" value="Mito_inner_translocase_sub"/>
</dbReference>
<dbReference type="Gene3D" id="1.10.287.810">
    <property type="entry name" value="Mitochondrial import inner membrane translocase subunit tim13 like domains"/>
    <property type="match status" value="1"/>
</dbReference>
<evidence type="ECO:0000256" key="9">
    <source>
        <dbReference type="SAM" id="MobiDB-lite"/>
    </source>
</evidence>
<dbReference type="RefSeq" id="XP_015136417.1">
    <property type="nucleotide sequence ID" value="XM_015280931.4"/>
</dbReference>
<keyword evidence="3" id="KW-0862">Zinc</keyword>
<keyword evidence="7 8" id="KW-1015">Disulfide bond</keyword>
<comment type="similarity">
    <text evidence="8">Belongs to the small Tim family.</text>
</comment>
<evidence type="ECO:0000256" key="7">
    <source>
        <dbReference type="ARBA" id="ARBA00023157"/>
    </source>
</evidence>
<dbReference type="FunCoup" id="A0A1D5PN84">
    <property type="interactions" value="947"/>
</dbReference>
<keyword evidence="8" id="KW-0143">Chaperone</keyword>
<keyword evidence="2" id="KW-0479">Metal-binding</keyword>
<dbReference type="OMA" id="ENSCVEQ"/>
<dbReference type="Proteomes" id="UP000000539">
    <property type="component" value="Chromosome 1"/>
</dbReference>
<dbReference type="GO" id="GO:0042719">
    <property type="term" value="C:mitochondrial intermembrane space chaperone complex"/>
    <property type="evidence" value="ECO:0000318"/>
    <property type="project" value="GO_Central"/>
</dbReference>
<protein>
    <recommendedName>
        <fullName evidence="8">Mitochondrial import inner membrane translocase subunit</fullName>
    </recommendedName>
</protein>
<dbReference type="GO" id="GO:0140318">
    <property type="term" value="F:protein transporter activity"/>
    <property type="evidence" value="ECO:0000318"/>
    <property type="project" value="GO_Central"/>
</dbReference>
<dbReference type="PANTHER" id="PTHR13172">
    <property type="entry name" value="MITOCHONDRIAL IMPORT INNER MEMBRANE TRANSLOCASE SUBUNIT TIM9B"/>
    <property type="match status" value="1"/>
</dbReference>
<evidence type="ECO:0000256" key="8">
    <source>
        <dbReference type="RuleBase" id="RU367043"/>
    </source>
</evidence>
<dbReference type="InParanoid" id="A0A1D5PN84"/>
<dbReference type="Pfam" id="PF02953">
    <property type="entry name" value="zf-Tim10_DDP"/>
    <property type="match status" value="1"/>
</dbReference>
<dbReference type="GO" id="GO:0005743">
    <property type="term" value="C:mitochondrial inner membrane"/>
    <property type="evidence" value="ECO:0000318"/>
    <property type="project" value="GO_Central"/>
</dbReference>
<dbReference type="GO" id="GO:0015031">
    <property type="term" value="P:protein transport"/>
    <property type="evidence" value="ECO:0007669"/>
    <property type="project" value="UniProtKB-KW"/>
</dbReference>
<sequence>MLPGSAARGGMEAAAAEQQQQLRSLRDFLLVYNRMTELCFRRCVSDLGYRLLSRREERCLDGCAGKLIRANHRLMGAYVALMPSIVQRRAARMEDTAERTAPEGPEASAAHAAPDGSPAGPAGAGT</sequence>
<evidence type="ECO:0000256" key="1">
    <source>
        <dbReference type="ARBA" id="ARBA00022448"/>
    </source>
</evidence>
<evidence type="ECO:0000259" key="10">
    <source>
        <dbReference type="Pfam" id="PF02953"/>
    </source>
</evidence>
<proteinExistence type="inferred from homology"/>
<feature type="compositionally biased region" description="Low complexity" evidence="9">
    <location>
        <begin position="102"/>
        <end position="126"/>
    </location>
</feature>
<dbReference type="OrthoDB" id="1551503at2759"/>
<feature type="compositionally biased region" description="Basic and acidic residues" evidence="9">
    <location>
        <begin position="91"/>
        <end position="101"/>
    </location>
</feature>
<evidence type="ECO:0000256" key="3">
    <source>
        <dbReference type="ARBA" id="ARBA00022833"/>
    </source>
</evidence>
<keyword evidence="5 8" id="KW-0811">Translocation</keyword>
<reference evidence="11" key="1">
    <citation type="submission" date="2020-11" db="EMBL/GenBank/DDBJ databases">
        <title>Gallus gallus (Chicken) genome, bGalGal1, GRCg7b, maternal haplotype autosomes + Z &amp; W.</title>
        <authorList>
            <person name="Warren W."/>
            <person name="Formenti G."/>
            <person name="Fedrigo O."/>
            <person name="Haase B."/>
            <person name="Mountcastle J."/>
            <person name="Balacco J."/>
            <person name="Tracey A."/>
            <person name="Schneider V."/>
            <person name="Okimoto R."/>
            <person name="Cheng H."/>
            <person name="Hawken R."/>
            <person name="Howe K."/>
            <person name="Jarvis E.D."/>
        </authorList>
    </citation>
    <scope>NUCLEOTIDE SEQUENCE [LARGE SCALE GENOMIC DNA]</scope>
    <source>
        <strain evidence="11">Broiler</strain>
    </source>
</reference>
<reference evidence="11" key="3">
    <citation type="submission" date="2025-09" db="UniProtKB">
        <authorList>
            <consortium name="Ensembl"/>
        </authorList>
    </citation>
    <scope>IDENTIFICATION</scope>
    <source>
        <strain evidence="11">broiler</strain>
    </source>
</reference>
<comment type="subcellular location">
    <subcellularLocation>
        <location evidence="8">Mitochondrion inner membrane</location>
        <topology evidence="8">Peripheral membrane protein</topology>
        <orientation evidence="8">Intermembrane side</orientation>
    </subcellularLocation>
</comment>
<dbReference type="VEuPathDB" id="HostDB:geneid_107052461"/>
<dbReference type="Reactome" id="R-GGA-1268020">
    <property type="pathway name" value="Mitochondrial protein import"/>
</dbReference>
<dbReference type="SUPFAM" id="SSF144122">
    <property type="entry name" value="Tim10-like"/>
    <property type="match status" value="1"/>
</dbReference>
<dbReference type="GO" id="GO:0045039">
    <property type="term" value="P:protein insertion into mitochondrial inner membrane"/>
    <property type="evidence" value="ECO:0000318"/>
    <property type="project" value="GO_Central"/>
</dbReference>
<dbReference type="KEGG" id="gga:107052461"/>
<feature type="region of interest" description="Disordered" evidence="9">
    <location>
        <begin position="90"/>
        <end position="126"/>
    </location>
</feature>
<accession>A0A1D5PN84</accession>